<dbReference type="InterPro" id="IPR036236">
    <property type="entry name" value="Znf_C2H2_sf"/>
</dbReference>
<evidence type="ECO:0000256" key="1">
    <source>
        <dbReference type="SAM" id="MobiDB-lite"/>
    </source>
</evidence>
<dbReference type="Pfam" id="PF13894">
    <property type="entry name" value="zf-C2H2_4"/>
    <property type="match status" value="1"/>
</dbReference>
<keyword evidence="3" id="KW-1185">Reference proteome</keyword>
<evidence type="ECO:0000313" key="3">
    <source>
        <dbReference type="Proteomes" id="UP000054007"/>
    </source>
</evidence>
<dbReference type="AlphaFoldDB" id="A0A0D7BFM2"/>
<reference evidence="2 3" key="1">
    <citation type="journal article" date="2015" name="Fungal Genet. Biol.">
        <title>Evolution of novel wood decay mechanisms in Agaricales revealed by the genome sequences of Fistulina hepatica and Cylindrobasidium torrendii.</title>
        <authorList>
            <person name="Floudas D."/>
            <person name="Held B.W."/>
            <person name="Riley R."/>
            <person name="Nagy L.G."/>
            <person name="Koehler G."/>
            <person name="Ransdell A.S."/>
            <person name="Younus H."/>
            <person name="Chow J."/>
            <person name="Chiniquy J."/>
            <person name="Lipzen A."/>
            <person name="Tritt A."/>
            <person name="Sun H."/>
            <person name="Haridas S."/>
            <person name="LaButti K."/>
            <person name="Ohm R.A."/>
            <person name="Kues U."/>
            <person name="Blanchette R.A."/>
            <person name="Grigoriev I.V."/>
            <person name="Minto R.E."/>
            <person name="Hibbett D.S."/>
        </authorList>
    </citation>
    <scope>NUCLEOTIDE SEQUENCE [LARGE SCALE GENOMIC DNA]</scope>
    <source>
        <strain evidence="2 3">FP15055 ss-10</strain>
    </source>
</reference>
<proteinExistence type="predicted"/>
<sequence>MGLMDMHVSLANDSTSGLDPILPHLHLEHCVPSYGFPCDEDYEDPYICHNHLWRSDDNTTPSLLSAAACPSPCMQAYTPPLTDSSSSPASSDECLSPLSSGSPLLLDGFQLPDNLKPGDSPFATVERDPQSPLPTDFPSPCLSTSSPHCPGNLLPWHGTKTAALADIHPPTPGSQECKCRGVKEEDEEDGDDSVSQHPMDLDLGTPSYATTSPPLSPAASSPCSSDVSAGATYVPASPIRSKKTSSKRQAAASPYRVTSSPRRSSDNDDDDDDAPFEPPSKRPSTRRAGKRYVCKICGETFVRKHDLEVRHMRTKHNDGASPPCLFCGKSLSRKDGRNRHMYTSAGCPFVLVRMRKAGVIRKGEIPMSLEKDVAEEWIDRDLLESLWIETDTEWIVKPAGTAATATNET</sequence>
<evidence type="ECO:0000313" key="2">
    <source>
        <dbReference type="EMBL" id="KIY69333.1"/>
    </source>
</evidence>
<feature type="region of interest" description="Disordered" evidence="1">
    <location>
        <begin position="166"/>
        <end position="288"/>
    </location>
</feature>
<name>A0A0D7BFM2_9AGAR</name>
<dbReference type="Proteomes" id="UP000054007">
    <property type="component" value="Unassembled WGS sequence"/>
</dbReference>
<dbReference type="SUPFAM" id="SSF57667">
    <property type="entry name" value="beta-beta-alpha zinc fingers"/>
    <property type="match status" value="1"/>
</dbReference>
<feature type="region of interest" description="Disordered" evidence="1">
    <location>
        <begin position="106"/>
        <end position="144"/>
    </location>
</feature>
<gene>
    <name evidence="2" type="ORF">CYLTODRAFT_442756</name>
</gene>
<dbReference type="OrthoDB" id="8117402at2759"/>
<dbReference type="EMBL" id="KN880486">
    <property type="protein sequence ID" value="KIY69333.1"/>
    <property type="molecule type" value="Genomic_DNA"/>
</dbReference>
<feature type="compositionally biased region" description="Low complexity" evidence="1">
    <location>
        <begin position="205"/>
        <end position="231"/>
    </location>
</feature>
<protein>
    <recommendedName>
        <fullName evidence="4">C2H2-type domain-containing protein</fullName>
    </recommendedName>
</protein>
<organism evidence="2 3">
    <name type="scientific">Cylindrobasidium torrendii FP15055 ss-10</name>
    <dbReference type="NCBI Taxonomy" id="1314674"/>
    <lineage>
        <taxon>Eukaryota</taxon>
        <taxon>Fungi</taxon>
        <taxon>Dikarya</taxon>
        <taxon>Basidiomycota</taxon>
        <taxon>Agaricomycotina</taxon>
        <taxon>Agaricomycetes</taxon>
        <taxon>Agaricomycetidae</taxon>
        <taxon>Agaricales</taxon>
        <taxon>Marasmiineae</taxon>
        <taxon>Physalacriaceae</taxon>
        <taxon>Cylindrobasidium</taxon>
    </lineage>
</organism>
<evidence type="ECO:0008006" key="4">
    <source>
        <dbReference type="Google" id="ProtNLM"/>
    </source>
</evidence>
<accession>A0A0D7BFM2</accession>
<dbReference type="Gene3D" id="3.30.160.60">
    <property type="entry name" value="Classic Zinc Finger"/>
    <property type="match status" value="1"/>
</dbReference>